<dbReference type="EMBL" id="JBBMFT010000001">
    <property type="protein sequence ID" value="MEQ2455344.1"/>
    <property type="molecule type" value="Genomic_DNA"/>
</dbReference>
<protein>
    <recommendedName>
        <fullName evidence="3">N-acetyltransferase domain-containing protein</fullName>
    </recommendedName>
</protein>
<comment type="caution">
    <text evidence="1">The sequence shown here is derived from an EMBL/GenBank/DDBJ whole genome shotgun (WGS) entry which is preliminary data.</text>
</comment>
<evidence type="ECO:0000313" key="2">
    <source>
        <dbReference type="Proteomes" id="UP001440599"/>
    </source>
</evidence>
<keyword evidence="2" id="KW-1185">Reference proteome</keyword>
<name>A0ABV1EL76_9FIRM</name>
<organism evidence="1 2">
    <name type="scientific">Flavonifractor hominis</name>
    <dbReference type="NCBI Taxonomy" id="3133178"/>
    <lineage>
        <taxon>Bacteria</taxon>
        <taxon>Bacillati</taxon>
        <taxon>Bacillota</taxon>
        <taxon>Clostridia</taxon>
        <taxon>Eubacteriales</taxon>
        <taxon>Oscillospiraceae</taxon>
        <taxon>Flavonifractor</taxon>
    </lineage>
</organism>
<dbReference type="Proteomes" id="UP001440599">
    <property type="component" value="Unassembled WGS sequence"/>
</dbReference>
<proteinExistence type="predicted"/>
<gene>
    <name evidence="1" type="ORF">WMO45_02320</name>
</gene>
<accession>A0ABV1EL76</accession>
<sequence>MAIIDKMEQQLRPPTIGLKPYEAKVIPLTSGEDMLVREATWDEIPLLMETIEPLMKQPKDFYDIVASRIYAELLGMLRYRVRDEYVFVGAVDGEIAGIVNGRMVDEKVGMSYHTITLKRGCRVGAHLFAAKMEYHLDVMNQDEVLIVAESPNGFKRWMIEYELESRPDCPHELGGVPTYVLTKALWEKHKAAKCTGIRPAFEDVIEANKILRKPDKISV</sequence>
<reference evidence="1 2" key="1">
    <citation type="submission" date="2024-03" db="EMBL/GenBank/DDBJ databases">
        <title>Human intestinal bacterial collection.</title>
        <authorList>
            <person name="Pauvert C."/>
            <person name="Hitch T.C.A."/>
            <person name="Clavel T."/>
        </authorList>
    </citation>
    <scope>NUCLEOTIDE SEQUENCE [LARGE SCALE GENOMIC DNA]</scope>
    <source>
        <strain evidence="1 2">CLA-AP-H34</strain>
    </source>
</reference>
<evidence type="ECO:0000313" key="1">
    <source>
        <dbReference type="EMBL" id="MEQ2455344.1"/>
    </source>
</evidence>
<dbReference type="RefSeq" id="WP_349139046.1">
    <property type="nucleotide sequence ID" value="NZ_JBBMFT010000001.1"/>
</dbReference>
<evidence type="ECO:0008006" key="3">
    <source>
        <dbReference type="Google" id="ProtNLM"/>
    </source>
</evidence>